<feature type="compositionally biased region" description="Basic and acidic residues" evidence="1">
    <location>
        <begin position="7"/>
        <end position="22"/>
    </location>
</feature>
<name>A0A8J3U9M5_9ACTN</name>
<evidence type="ECO:0000313" key="3">
    <source>
        <dbReference type="EMBL" id="GII40571.1"/>
    </source>
</evidence>
<feature type="compositionally biased region" description="Pro residues" evidence="1">
    <location>
        <begin position="796"/>
        <end position="814"/>
    </location>
</feature>
<protein>
    <submittedName>
        <fullName evidence="3">Uncharacterized protein</fullName>
    </submittedName>
</protein>
<evidence type="ECO:0000313" key="4">
    <source>
        <dbReference type="Proteomes" id="UP000622547"/>
    </source>
</evidence>
<reference evidence="3 4" key="1">
    <citation type="submission" date="2021-01" db="EMBL/GenBank/DDBJ databases">
        <title>Whole genome shotgun sequence of Planotetraspora phitsanulokensis NBRC 104273.</title>
        <authorList>
            <person name="Komaki H."/>
            <person name="Tamura T."/>
        </authorList>
    </citation>
    <scope>NUCLEOTIDE SEQUENCE [LARGE SCALE GENOMIC DNA]</scope>
    <source>
        <strain evidence="3 4">NBRC 104273</strain>
    </source>
</reference>
<feature type="region of interest" description="Disordered" evidence="1">
    <location>
        <begin position="1"/>
        <end position="440"/>
    </location>
</feature>
<keyword evidence="2" id="KW-1133">Transmembrane helix</keyword>
<feature type="transmembrane region" description="Helical" evidence="2">
    <location>
        <begin position="832"/>
        <end position="853"/>
    </location>
</feature>
<evidence type="ECO:0000256" key="2">
    <source>
        <dbReference type="SAM" id="Phobius"/>
    </source>
</evidence>
<feature type="compositionally biased region" description="Low complexity" evidence="1">
    <location>
        <begin position="381"/>
        <end position="395"/>
    </location>
</feature>
<feature type="compositionally biased region" description="Low complexity" evidence="1">
    <location>
        <begin position="170"/>
        <end position="179"/>
    </location>
</feature>
<dbReference type="Proteomes" id="UP000622547">
    <property type="component" value="Unassembled WGS sequence"/>
</dbReference>
<accession>A0A8J3U9M5</accession>
<comment type="caution">
    <text evidence="3">The sequence shown here is derived from an EMBL/GenBank/DDBJ whole genome shotgun (WGS) entry which is preliminary data.</text>
</comment>
<gene>
    <name evidence="3" type="ORF">Pph01_55740</name>
</gene>
<dbReference type="EMBL" id="BOOP01000026">
    <property type="protein sequence ID" value="GII40571.1"/>
    <property type="molecule type" value="Genomic_DNA"/>
</dbReference>
<feature type="compositionally biased region" description="Gly residues" evidence="1">
    <location>
        <begin position="524"/>
        <end position="533"/>
    </location>
</feature>
<evidence type="ECO:0000256" key="1">
    <source>
        <dbReference type="SAM" id="MobiDB-lite"/>
    </source>
</evidence>
<dbReference type="AlphaFoldDB" id="A0A8J3U9M5"/>
<feature type="compositionally biased region" description="Low complexity" evidence="1">
    <location>
        <begin position="753"/>
        <end position="773"/>
    </location>
</feature>
<feature type="region of interest" description="Disordered" evidence="1">
    <location>
        <begin position="602"/>
        <end position="825"/>
    </location>
</feature>
<sequence>MRGQDSGSEHENDMAWTRREADAQNSAAAATPPPSFGRSPAGEEAAWTPEEEPAYNWFSPPPAEVPDTETSDRFEDTNQFRAIKPSDSFPPFQSSGAAPASHHDRPHGVEGPGTTPAPESALEPTPTLEQAPGTTPAPDTALAPGIAPHAPGPGRHTLSRPASLGAFASQPEEPNQQPERPWSGGTWPESTWSGGSAVQADPVWETGVAGQSSPAQDAHSAQDPFTGQDAIAAQSPAAAQDPLTTHDPFTAQDPVAAQDLFTAQDPVPAHDPFTAHNPVTTREPFSAQNSDTAQDLFRAGEPGDAGAHAAHPADPHALLEEPGGHGDWPPPWTPPPNLEDRSRPWSPDPGVDPSDDASFRDGSRPARHAAWPAPAPETYGASQPNPAPEAAPAQPHDASETYGSALPYDPVDPGDPLGYRRHADSAGPAHDAPVPEVPVSGAPVFGAPVYETSRHDLPGHDAHVLDSPVLDIPVVGAAGHDVAAHERYGQDDLLSSAPVLGAPVYDTPVLPTPGHGTSGDALDGDGGIPGGDRTGGERVDGAEAASTRPAEPGDVPVWPPRLTGEEVPPADGRPLHHEAPPVEHEAAAIEVADARTEWPLGSSAARTDATEQPPLPVDPADTRTGVYEPFSSTGLPADLAPGNASGIASDEALAGPSAVRDEAPSGWGSGDGDGPPTGTVRSLWPRLENDPSGSGQGADEAIALAITPTSGFPPPETGHHVLPIEEPSGSQPPQTPSPHMTPGHMPPAPTPQNPATAPTTPFAFTPVTPPKAAMKSLPAGFDSLGSAHEMDADGPPTTPQPKVPVLPGPPPDLPPVSQDDRGRPASGMAKRVLLAAGGAVVIACIGAAAFYAYTGQSTTGATTAAPAAAPSAAGTPDVAEAPSPKPVAATILDSQKTDPRKMSLTEAFPVSRVTVAGRAFRRVKVGSTDTCAQAASGTFAVALQKQKCSRVLRATYVDSKKQFAVTTGIAVLPTKQAALSVDQSKNLGGNQWFRGLDGTAETATDRVTISGGYAAGMVWGRYIVFSYATYADGHTPDLKDKSLGPVSGAFRDHTSEVLEKRLTS</sequence>
<feature type="compositionally biased region" description="Basic and acidic residues" evidence="1">
    <location>
        <begin position="311"/>
        <end position="324"/>
    </location>
</feature>
<feature type="compositionally biased region" description="Low complexity" evidence="1">
    <location>
        <begin position="228"/>
        <end position="242"/>
    </location>
</feature>
<feature type="compositionally biased region" description="Low complexity" evidence="1">
    <location>
        <begin position="141"/>
        <end position="154"/>
    </location>
</feature>
<keyword evidence="2" id="KW-0472">Membrane</keyword>
<proteinExistence type="predicted"/>
<feature type="compositionally biased region" description="Low complexity" evidence="1">
    <location>
        <begin position="299"/>
        <end position="310"/>
    </location>
</feature>
<keyword evidence="4" id="KW-1185">Reference proteome</keyword>
<feature type="region of interest" description="Disordered" evidence="1">
    <location>
        <begin position="506"/>
        <end position="575"/>
    </location>
</feature>
<organism evidence="3 4">
    <name type="scientific">Planotetraspora phitsanulokensis</name>
    <dbReference type="NCBI Taxonomy" id="575192"/>
    <lineage>
        <taxon>Bacteria</taxon>
        <taxon>Bacillati</taxon>
        <taxon>Actinomycetota</taxon>
        <taxon>Actinomycetes</taxon>
        <taxon>Streptosporangiales</taxon>
        <taxon>Streptosporangiaceae</taxon>
        <taxon>Planotetraspora</taxon>
    </lineage>
</organism>
<feature type="compositionally biased region" description="Pro residues" evidence="1">
    <location>
        <begin position="328"/>
        <end position="337"/>
    </location>
</feature>
<keyword evidence="2" id="KW-0812">Transmembrane</keyword>